<dbReference type="AlphaFoldDB" id="A0A0F9FJQ0"/>
<organism evidence="1">
    <name type="scientific">marine sediment metagenome</name>
    <dbReference type="NCBI Taxonomy" id="412755"/>
    <lineage>
        <taxon>unclassified sequences</taxon>
        <taxon>metagenomes</taxon>
        <taxon>ecological metagenomes</taxon>
    </lineage>
</organism>
<evidence type="ECO:0000313" key="1">
    <source>
        <dbReference type="EMBL" id="KKL51267.1"/>
    </source>
</evidence>
<gene>
    <name evidence="1" type="ORF">LCGC14_2297160</name>
</gene>
<proteinExistence type="predicted"/>
<protein>
    <submittedName>
        <fullName evidence="1">Uncharacterized protein</fullName>
    </submittedName>
</protein>
<dbReference type="EMBL" id="LAZR01032308">
    <property type="protein sequence ID" value="KKL51267.1"/>
    <property type="molecule type" value="Genomic_DNA"/>
</dbReference>
<sequence>MRLTKEKAIELTLELWRFLAETGKQKEEWTGWWKYGKVDMHCFLCEYTKSSVCLECPYFQEFGMCAHKGMPYFKWRGVVTPKARKKYAQQIVEQLEQLKGVKTNGIPGKV</sequence>
<comment type="caution">
    <text evidence="1">The sequence shown here is derived from an EMBL/GenBank/DDBJ whole genome shotgun (WGS) entry which is preliminary data.</text>
</comment>
<name>A0A0F9FJQ0_9ZZZZ</name>
<reference evidence="1" key="1">
    <citation type="journal article" date="2015" name="Nature">
        <title>Complex archaea that bridge the gap between prokaryotes and eukaryotes.</title>
        <authorList>
            <person name="Spang A."/>
            <person name="Saw J.H."/>
            <person name="Jorgensen S.L."/>
            <person name="Zaremba-Niedzwiedzka K."/>
            <person name="Martijn J."/>
            <person name="Lind A.E."/>
            <person name="van Eijk R."/>
            <person name="Schleper C."/>
            <person name="Guy L."/>
            <person name="Ettema T.J."/>
        </authorList>
    </citation>
    <scope>NUCLEOTIDE SEQUENCE</scope>
</reference>
<accession>A0A0F9FJQ0</accession>